<evidence type="ECO:0000256" key="5">
    <source>
        <dbReference type="PIRSR" id="PIRSR001221-1"/>
    </source>
</evidence>
<feature type="binding site" evidence="6">
    <location>
        <position position="192"/>
    </location>
    <ligand>
        <name>substrate</name>
    </ligand>
</feature>
<dbReference type="STRING" id="1382522.W6MQQ3"/>
<dbReference type="PANTHER" id="PTHR46072">
    <property type="entry name" value="AMIDASE-RELATED-RELATED"/>
    <property type="match status" value="1"/>
</dbReference>
<dbReference type="AlphaFoldDB" id="W6MQQ3"/>
<evidence type="ECO:0000256" key="3">
    <source>
        <dbReference type="ARBA" id="ARBA00012922"/>
    </source>
</evidence>
<feature type="binding site" evidence="6">
    <location>
        <begin position="239"/>
        <end position="242"/>
    </location>
    <ligand>
        <name>substrate</name>
    </ligand>
</feature>
<protein>
    <recommendedName>
        <fullName evidence="3">amidase</fullName>
        <ecNumber evidence="3">3.5.1.4</ecNumber>
    </recommendedName>
</protein>
<feature type="active site" description="Charge relay system" evidence="5">
    <location>
        <position position="130"/>
    </location>
</feature>
<keyword evidence="9" id="KW-1185">Reference proteome</keyword>
<dbReference type="PROSITE" id="PS00571">
    <property type="entry name" value="AMIDASES"/>
    <property type="match status" value="1"/>
</dbReference>
<evidence type="ECO:0000256" key="4">
    <source>
        <dbReference type="ARBA" id="ARBA00022801"/>
    </source>
</evidence>
<evidence type="ECO:0000313" key="8">
    <source>
        <dbReference type="EMBL" id="CDK28678.1"/>
    </source>
</evidence>
<feature type="domain" description="Amidase" evidence="7">
    <location>
        <begin position="74"/>
        <end position="544"/>
    </location>
</feature>
<feature type="active site" description="Charge relay system" evidence="5">
    <location>
        <position position="218"/>
    </location>
</feature>
<comment type="catalytic activity">
    <reaction evidence="1">
        <text>a monocarboxylic acid amide + H2O = a monocarboxylate + NH4(+)</text>
        <dbReference type="Rhea" id="RHEA:12020"/>
        <dbReference type="ChEBI" id="CHEBI:15377"/>
        <dbReference type="ChEBI" id="CHEBI:28938"/>
        <dbReference type="ChEBI" id="CHEBI:35757"/>
        <dbReference type="ChEBI" id="CHEBI:83628"/>
        <dbReference type="EC" id="3.5.1.4"/>
    </reaction>
</comment>
<comment type="similarity">
    <text evidence="2">Belongs to the amidase family.</text>
</comment>
<dbReference type="Pfam" id="PF01425">
    <property type="entry name" value="Amidase"/>
    <property type="match status" value="1"/>
</dbReference>
<dbReference type="EMBL" id="HG793129">
    <property type="protein sequence ID" value="CDK28678.1"/>
    <property type="molecule type" value="Genomic_DNA"/>
</dbReference>
<dbReference type="GO" id="GO:0004040">
    <property type="term" value="F:amidase activity"/>
    <property type="evidence" value="ECO:0007669"/>
    <property type="project" value="UniProtKB-EC"/>
</dbReference>
<dbReference type="InterPro" id="IPR023631">
    <property type="entry name" value="Amidase_dom"/>
</dbReference>
<evidence type="ECO:0000259" key="7">
    <source>
        <dbReference type="Pfam" id="PF01425"/>
    </source>
</evidence>
<dbReference type="SUPFAM" id="SSF75304">
    <property type="entry name" value="Amidase signature (AS) enzymes"/>
    <property type="match status" value="1"/>
</dbReference>
<accession>W6MQQ3</accession>
<reference evidence="8" key="2">
    <citation type="submission" date="2014-02" db="EMBL/GenBank/DDBJ databases">
        <title>Complete DNA sequence of /Kuraishia capsulata/ illustrates novel genomic features among budding yeasts (/Saccharomycotina/).</title>
        <authorList>
            <person name="Morales L."/>
            <person name="Noel B."/>
            <person name="Porcel B."/>
            <person name="Marcet-Houben M."/>
            <person name="Hullo M-F."/>
            <person name="Sacerdot C."/>
            <person name="Tekaia F."/>
            <person name="Leh-Louis V."/>
            <person name="Despons L."/>
            <person name="Khanna V."/>
            <person name="Aury J-M."/>
            <person name="Barbe V."/>
            <person name="Couloux A."/>
            <person name="Labadie K."/>
            <person name="Pelletier E."/>
            <person name="Souciet J-L."/>
            <person name="Boekhout T."/>
            <person name="Gabaldon T."/>
            <person name="Wincker P."/>
            <person name="Dujon B."/>
        </authorList>
    </citation>
    <scope>NUCLEOTIDE SEQUENCE</scope>
    <source>
        <strain evidence="8">CBS 1993</strain>
    </source>
</reference>
<organism evidence="8 9">
    <name type="scientific">Kuraishia capsulata CBS 1993</name>
    <dbReference type="NCBI Taxonomy" id="1382522"/>
    <lineage>
        <taxon>Eukaryota</taxon>
        <taxon>Fungi</taxon>
        <taxon>Dikarya</taxon>
        <taxon>Ascomycota</taxon>
        <taxon>Saccharomycotina</taxon>
        <taxon>Pichiomycetes</taxon>
        <taxon>Pichiales</taxon>
        <taxon>Pichiaceae</taxon>
        <taxon>Kuraishia</taxon>
    </lineage>
</organism>
<evidence type="ECO:0000256" key="6">
    <source>
        <dbReference type="PIRSR" id="PIRSR001221-2"/>
    </source>
</evidence>
<dbReference type="PANTHER" id="PTHR46072:SF11">
    <property type="entry name" value="AMIDASE-RELATED"/>
    <property type="match status" value="1"/>
</dbReference>
<proteinExistence type="inferred from homology"/>
<reference evidence="8" key="1">
    <citation type="submission" date="2013-12" db="EMBL/GenBank/DDBJ databases">
        <authorList>
            <person name="Genoscope - CEA"/>
        </authorList>
    </citation>
    <scope>NUCLEOTIDE SEQUENCE</scope>
    <source>
        <strain evidence="8">CBS 1993</strain>
    </source>
</reference>
<feature type="active site" description="Acyl-ester intermediate" evidence="5">
    <location>
        <position position="242"/>
    </location>
</feature>
<gene>
    <name evidence="8" type="ORF">KUCA_T00004662001</name>
</gene>
<dbReference type="PIRSF" id="PIRSF001221">
    <property type="entry name" value="Amidase_fungi"/>
    <property type="match status" value="1"/>
</dbReference>
<dbReference type="InterPro" id="IPR020556">
    <property type="entry name" value="Amidase_CS"/>
</dbReference>
<evidence type="ECO:0000313" key="9">
    <source>
        <dbReference type="Proteomes" id="UP000019384"/>
    </source>
</evidence>
<feature type="binding site" evidence="6">
    <location>
        <position position="218"/>
    </location>
    <ligand>
        <name>substrate</name>
    </ligand>
</feature>
<evidence type="ECO:0000256" key="1">
    <source>
        <dbReference type="ARBA" id="ARBA00001311"/>
    </source>
</evidence>
<dbReference type="Gene3D" id="3.90.1300.10">
    <property type="entry name" value="Amidase signature (AS) domain"/>
    <property type="match status" value="1"/>
</dbReference>
<dbReference type="InterPro" id="IPR036928">
    <property type="entry name" value="AS_sf"/>
</dbReference>
<dbReference type="GeneID" id="34522056"/>
<dbReference type="OrthoDB" id="6428749at2759"/>
<sequence length="559" mass="61273">MSNSYLEVAASKRESNLAKIPKEWLLKSIPPPEEVPNVSKFLPNILSDQEMAIITSTATELVATIADGKLTALEVTKAFCHSAAVNHQLTRCLSELFFDKAIERATELDAYFNKNGHTVGPLHGLPISLKDQVNLKGVSTSIGFIAPFMAQEYADAICGYDDSNRDKDSLIAQSLAKAGAVFYVKTTVPMAMLGYDTRTTLFGKTLNSINRKLSPGGSSGGEASLIGGLGSVVGLGTDIGGSIRGPSAFQGLYGLRASTDRFSYLNVSNSYPHQPILKSVIGPIAKNLEDLKLVSKTIINSNEWEEDPKVIPIPWRETELGNDLSFGIMEWDGVVYPHPPITRALKMVEKALQLVGYDTIDFVPPIKHQGSGGPLDLLIGIFTSDSLLELEKYCAMSGEPMNDLLSGFGVKNKTLLNVAETWEQSKEKYKIQLAYDEGVRETRHSTKSGKPIDCFITPGWGSTSYISGENFRSPSTYTRYLNVLDYSVITIPVTHVDKEIDLPHTYSPTNELDRANYENYDPELTHGMPVTLQLVCGRYQEEKCVALAEKVVEALKSVQ</sequence>
<dbReference type="RefSeq" id="XP_022460668.1">
    <property type="nucleotide sequence ID" value="XM_022601420.1"/>
</dbReference>
<dbReference type="EC" id="3.5.1.4" evidence="3"/>
<dbReference type="HOGENOM" id="CLU_009600_9_2_1"/>
<dbReference type="Proteomes" id="UP000019384">
    <property type="component" value="Unassembled WGS sequence"/>
</dbReference>
<evidence type="ECO:0000256" key="2">
    <source>
        <dbReference type="ARBA" id="ARBA00009199"/>
    </source>
</evidence>
<keyword evidence="4" id="KW-0378">Hydrolase</keyword>
<name>W6MQQ3_9ASCO</name>